<evidence type="ECO:0000256" key="1">
    <source>
        <dbReference type="SAM" id="MobiDB-lite"/>
    </source>
</evidence>
<dbReference type="EMBL" id="CACSLK010009714">
    <property type="protein sequence ID" value="CAA0811868.1"/>
    <property type="molecule type" value="Genomic_DNA"/>
</dbReference>
<organism evidence="3 4">
    <name type="scientific">Striga hermonthica</name>
    <name type="common">Purple witchweed</name>
    <name type="synonym">Buchnera hermonthica</name>
    <dbReference type="NCBI Taxonomy" id="68872"/>
    <lineage>
        <taxon>Eukaryota</taxon>
        <taxon>Viridiplantae</taxon>
        <taxon>Streptophyta</taxon>
        <taxon>Embryophyta</taxon>
        <taxon>Tracheophyta</taxon>
        <taxon>Spermatophyta</taxon>
        <taxon>Magnoliopsida</taxon>
        <taxon>eudicotyledons</taxon>
        <taxon>Gunneridae</taxon>
        <taxon>Pentapetalae</taxon>
        <taxon>asterids</taxon>
        <taxon>lamiids</taxon>
        <taxon>Lamiales</taxon>
        <taxon>Orobanchaceae</taxon>
        <taxon>Buchnereae</taxon>
        <taxon>Striga</taxon>
    </lineage>
</organism>
<reference evidence="3" key="1">
    <citation type="submission" date="2019-12" db="EMBL/GenBank/DDBJ databases">
        <authorList>
            <person name="Scholes J."/>
        </authorList>
    </citation>
    <scope>NUCLEOTIDE SEQUENCE</scope>
</reference>
<feature type="region of interest" description="Disordered" evidence="1">
    <location>
        <begin position="1"/>
        <end position="29"/>
    </location>
</feature>
<sequence>MWTKELEKRRALNENEKRNLDEQKKKNELAIMEQTNDDEKMVKLAEEQMRQKELLLKKIIELESELDKKQSLELNIQHMRGAIEEMNHMSTCEEEDMELKKKLEAIEEELNDKEEELDGMESVNQNLIIKERKTNDELQQARQQLLSNFMFIYLSPKIFNDSRTNICVKRMGELDEKPFVKVANIKHGGEDAKAKAAELCSLWEDYLRDPNWHPYKMVVEGETFKEILNEDDEKLKELKTELGTEVYEAVTTALNEMNEYNPSGRYTVKELWNSTEKRKARLGEGIECLLEQWKMHKQPKQRRN</sequence>
<protein>
    <submittedName>
        <fullName evidence="3">Factor of DNA methylation 1</fullName>
    </submittedName>
</protein>
<gene>
    <name evidence="3" type="ORF">SHERM_12690</name>
</gene>
<evidence type="ECO:0000313" key="3">
    <source>
        <dbReference type="EMBL" id="CAA0811868.1"/>
    </source>
</evidence>
<dbReference type="AlphaFoldDB" id="A0A9N7MJ71"/>
<dbReference type="OrthoDB" id="1892195at2759"/>
<dbReference type="PANTHER" id="PTHR21596">
    <property type="entry name" value="RIBONUCLEASE P SUBUNIT P38"/>
    <property type="match status" value="1"/>
</dbReference>
<keyword evidence="4" id="KW-1185">Reference proteome</keyword>
<evidence type="ECO:0000313" key="4">
    <source>
        <dbReference type="Proteomes" id="UP001153555"/>
    </source>
</evidence>
<dbReference type="PANTHER" id="PTHR21596:SF23">
    <property type="entry name" value="FACTOR OF DNA METHYLATION 4"/>
    <property type="match status" value="1"/>
</dbReference>
<dbReference type="Proteomes" id="UP001153555">
    <property type="component" value="Unassembled WGS sequence"/>
</dbReference>
<name>A0A9N7MJ71_STRHE</name>
<proteinExistence type="predicted"/>
<dbReference type="Pfam" id="PF03469">
    <property type="entry name" value="XH"/>
    <property type="match status" value="1"/>
</dbReference>
<evidence type="ECO:0000259" key="2">
    <source>
        <dbReference type="Pfam" id="PF03469"/>
    </source>
</evidence>
<dbReference type="InterPro" id="IPR005379">
    <property type="entry name" value="FDM1-5/IDN2_XH"/>
</dbReference>
<comment type="caution">
    <text evidence="3">The sequence shown here is derived from an EMBL/GenBank/DDBJ whole genome shotgun (WGS) entry which is preliminary data.</text>
</comment>
<accession>A0A9N7MJ71</accession>
<dbReference type="InterPro" id="IPR045177">
    <property type="entry name" value="FDM1-5/IDN2"/>
</dbReference>
<dbReference type="GO" id="GO:0080188">
    <property type="term" value="P:gene silencing by siRNA-directed DNA methylation"/>
    <property type="evidence" value="ECO:0007669"/>
    <property type="project" value="InterPro"/>
</dbReference>
<feature type="domain" description="Factor of DNA methylation 1-5/IDN2" evidence="2">
    <location>
        <begin position="169"/>
        <end position="298"/>
    </location>
</feature>
<feature type="compositionally biased region" description="Basic and acidic residues" evidence="1">
    <location>
        <begin position="1"/>
        <end position="28"/>
    </location>
</feature>